<evidence type="ECO:0000259" key="7">
    <source>
        <dbReference type="Pfam" id="PF00924"/>
    </source>
</evidence>
<proteinExistence type="predicted"/>
<dbReference type="InterPro" id="IPR023408">
    <property type="entry name" value="MscS_beta-dom_sf"/>
</dbReference>
<evidence type="ECO:0000256" key="5">
    <source>
        <dbReference type="ARBA" id="ARBA00023136"/>
    </source>
</evidence>
<dbReference type="GO" id="GO:0008381">
    <property type="term" value="F:mechanosensitive monoatomic ion channel activity"/>
    <property type="evidence" value="ECO:0007669"/>
    <property type="project" value="UniProtKB-ARBA"/>
</dbReference>
<accession>A0A839TAA8</accession>
<name>A0A839TAA8_9GAMM</name>
<dbReference type="SUPFAM" id="SSF82689">
    <property type="entry name" value="Mechanosensitive channel protein MscS (YggB), C-terminal domain"/>
    <property type="match status" value="1"/>
</dbReference>
<keyword evidence="5 6" id="KW-0472">Membrane</keyword>
<feature type="transmembrane region" description="Helical" evidence="6">
    <location>
        <begin position="392"/>
        <end position="413"/>
    </location>
</feature>
<dbReference type="PANTHER" id="PTHR30566:SF25">
    <property type="entry name" value="INNER MEMBRANE PROTEIN"/>
    <property type="match status" value="1"/>
</dbReference>
<dbReference type="GO" id="GO:0005886">
    <property type="term" value="C:plasma membrane"/>
    <property type="evidence" value="ECO:0007669"/>
    <property type="project" value="UniProtKB-SubCell"/>
</dbReference>
<evidence type="ECO:0000256" key="1">
    <source>
        <dbReference type="ARBA" id="ARBA00004651"/>
    </source>
</evidence>
<evidence type="ECO:0000256" key="3">
    <source>
        <dbReference type="ARBA" id="ARBA00022692"/>
    </source>
</evidence>
<dbReference type="PANTHER" id="PTHR30566">
    <property type="entry name" value="YNAI-RELATED MECHANOSENSITIVE ION CHANNEL"/>
    <property type="match status" value="1"/>
</dbReference>
<feature type="transmembrane region" description="Helical" evidence="6">
    <location>
        <begin position="505"/>
        <end position="525"/>
    </location>
</feature>
<dbReference type="Gene3D" id="1.10.287.1260">
    <property type="match status" value="1"/>
</dbReference>
<dbReference type="Proteomes" id="UP000588111">
    <property type="component" value="Unassembled WGS sequence"/>
</dbReference>
<dbReference type="RefSeq" id="WP_227671701.1">
    <property type="nucleotide sequence ID" value="NZ_CAJHAH010000002.1"/>
</dbReference>
<evidence type="ECO:0000256" key="6">
    <source>
        <dbReference type="SAM" id="Phobius"/>
    </source>
</evidence>
<keyword evidence="2" id="KW-1003">Cell membrane</keyword>
<comment type="caution">
    <text evidence="8">The sequence shown here is derived from an EMBL/GenBank/DDBJ whole genome shotgun (WGS) entry which is preliminary data.</text>
</comment>
<keyword evidence="9" id="KW-1185">Reference proteome</keyword>
<dbReference type="AlphaFoldDB" id="A0A839TAA8"/>
<comment type="subcellular location">
    <subcellularLocation>
        <location evidence="1">Cell membrane</location>
        <topology evidence="1">Multi-pass membrane protein</topology>
    </subcellularLocation>
</comment>
<evidence type="ECO:0000256" key="2">
    <source>
        <dbReference type="ARBA" id="ARBA00022475"/>
    </source>
</evidence>
<organism evidence="8 9">
    <name type="scientific">Psychrobacter luti</name>
    <dbReference type="NCBI Taxonomy" id="198481"/>
    <lineage>
        <taxon>Bacteria</taxon>
        <taxon>Pseudomonadati</taxon>
        <taxon>Pseudomonadota</taxon>
        <taxon>Gammaproteobacteria</taxon>
        <taxon>Moraxellales</taxon>
        <taxon>Moraxellaceae</taxon>
        <taxon>Psychrobacter</taxon>
    </lineage>
</organism>
<keyword evidence="4 6" id="KW-1133">Transmembrane helix</keyword>
<dbReference type="InterPro" id="IPR011066">
    <property type="entry name" value="MscS_channel_C_sf"/>
</dbReference>
<feature type="transmembrane region" description="Helical" evidence="6">
    <location>
        <begin position="54"/>
        <end position="75"/>
    </location>
</feature>
<dbReference type="InterPro" id="IPR010920">
    <property type="entry name" value="LSM_dom_sf"/>
</dbReference>
<dbReference type="InterPro" id="IPR006685">
    <property type="entry name" value="MscS_channel_2nd"/>
</dbReference>
<dbReference type="Pfam" id="PF00924">
    <property type="entry name" value="MS_channel_2nd"/>
    <property type="match status" value="1"/>
</dbReference>
<dbReference type="EMBL" id="JACHXL010000001">
    <property type="protein sequence ID" value="MBB3106058.1"/>
    <property type="molecule type" value="Genomic_DNA"/>
</dbReference>
<evidence type="ECO:0000313" key="9">
    <source>
        <dbReference type="Proteomes" id="UP000588111"/>
    </source>
</evidence>
<feature type="domain" description="Mechanosensitive ion channel MscS" evidence="7">
    <location>
        <begin position="524"/>
        <end position="590"/>
    </location>
</feature>
<reference evidence="8 9" key="1">
    <citation type="submission" date="2020-08" db="EMBL/GenBank/DDBJ databases">
        <title>Genomic Encyclopedia of Type Strains, Phase III (KMG-III): the genomes of soil and plant-associated and newly described type strains.</title>
        <authorList>
            <person name="Whitman W."/>
        </authorList>
    </citation>
    <scope>NUCLEOTIDE SEQUENCE [LARGE SCALE GENOMIC DNA]</scope>
    <source>
        <strain evidence="8 9">CECT 5885</strain>
    </source>
</reference>
<feature type="transmembrane region" description="Helical" evidence="6">
    <location>
        <begin position="332"/>
        <end position="357"/>
    </location>
</feature>
<dbReference type="Gene3D" id="2.30.30.60">
    <property type="match status" value="1"/>
</dbReference>
<keyword evidence="3 6" id="KW-0812">Transmembrane</keyword>
<gene>
    <name evidence="8" type="ORF">FHS24_000549</name>
</gene>
<feature type="transmembrane region" description="Helical" evidence="6">
    <location>
        <begin position="425"/>
        <end position="447"/>
    </location>
</feature>
<evidence type="ECO:0000256" key="4">
    <source>
        <dbReference type="ARBA" id="ARBA00022989"/>
    </source>
</evidence>
<evidence type="ECO:0000313" key="8">
    <source>
        <dbReference type="EMBL" id="MBB3106058.1"/>
    </source>
</evidence>
<sequence>MKYSLQSLIAKNIQSQNTSDIGDADVVDLEACEKVESLNTITAKRRSAVKHLSVCHFILIMCVITLSIVCLPADAASTDNTALENSASSSATSNKNEATAPVTAAPENIVDYAVQRIDKLKREGVSVSAIAEEMISPLEKKTVQQAGVLQGDSGLTGDYNEGYYALNTLNAGLPPLSEPPNLSTPLATLEFFQSAVMKQQYDLAAYALNMNLIDEKRQSSQALDLAKQLDFLLVEKKLYVFDKLPDRPDGLIEPPLGSTNSIQGIPRRSIQLGYIDYRERRVPIHLERVRLEDSAPFWVFSAQTVANIDKLYEQYQPAKFERYLPDWTKLKIFGIAIWEFIALFMFFSFTMGAGWLLSKAAGKLLNWYVLDKEGNRLATVHHNGVEDLVNKLTVPLTFTISFSSVYTLVSGGFPYLDAVASSTRPIIWLGLVFSAMWLGIRAINFFANRYKDLQIENLSEEQFDKGRRRRTYMSIFRRVFIFVMILGGIWIGLSEFTNIDGLGKTLLTSAGIAGAVIGIAAQPILGNIIAGMQVAITQPVRIGDTVMMEGEWCTIEDLGYTYAVLKTWDERRLIVPMRHFITEIVENWSHTESHQTSVIYLHVDYGADIDAIRQKYIELVKDNALWDGETEPEMFTVSVSESNIKLRCSQAANSPIDAWTLECEVREQMLSYLYSEQKEYLPAERLIVRAGDD</sequence>
<dbReference type="SUPFAM" id="SSF50182">
    <property type="entry name" value="Sm-like ribonucleoproteins"/>
    <property type="match status" value="1"/>
</dbReference>
<protein>
    <submittedName>
        <fullName evidence="8">Small-conductance mechanosensitive channel</fullName>
    </submittedName>
</protein>
<feature type="transmembrane region" description="Helical" evidence="6">
    <location>
        <begin position="475"/>
        <end position="493"/>
    </location>
</feature>